<gene>
    <name evidence="2" type="ORF">HEB94_000153</name>
</gene>
<sequence length="79" mass="8635">MTHLRESALTESDWQRIGRSPIPGWNLDIINDASTTLASVRACRVSPYGGVERPAPGHRRLRAAPPGVEAESRQVEVST</sequence>
<keyword evidence="3" id="KW-1185">Reference proteome</keyword>
<evidence type="ECO:0000313" key="3">
    <source>
        <dbReference type="Proteomes" id="UP000638648"/>
    </source>
</evidence>
<feature type="compositionally biased region" description="Basic and acidic residues" evidence="1">
    <location>
        <begin position="70"/>
        <end position="79"/>
    </location>
</feature>
<dbReference type="EMBL" id="JADBEM010000001">
    <property type="protein sequence ID" value="MBE1603305.1"/>
    <property type="molecule type" value="Genomic_DNA"/>
</dbReference>
<reference evidence="2" key="1">
    <citation type="submission" date="2020-10" db="EMBL/GenBank/DDBJ databases">
        <title>Sequencing the genomes of 1000 actinobacteria strains.</title>
        <authorList>
            <person name="Klenk H.-P."/>
        </authorList>
    </citation>
    <scope>NUCLEOTIDE SEQUENCE</scope>
    <source>
        <strain evidence="2">DSM 45354</strain>
    </source>
</reference>
<feature type="region of interest" description="Disordered" evidence="1">
    <location>
        <begin position="48"/>
        <end position="79"/>
    </location>
</feature>
<evidence type="ECO:0000256" key="1">
    <source>
        <dbReference type="SAM" id="MobiDB-lite"/>
    </source>
</evidence>
<accession>A0A927MMB8</accession>
<evidence type="ECO:0000313" key="2">
    <source>
        <dbReference type="EMBL" id="MBE1603305.1"/>
    </source>
</evidence>
<protein>
    <submittedName>
        <fullName evidence="2">Uncharacterized protein</fullName>
    </submittedName>
</protein>
<dbReference type="AlphaFoldDB" id="A0A927MMB8"/>
<name>A0A927MMB8_9ACTN</name>
<comment type="caution">
    <text evidence="2">The sequence shown here is derived from an EMBL/GenBank/DDBJ whole genome shotgun (WGS) entry which is preliminary data.</text>
</comment>
<proteinExistence type="predicted"/>
<organism evidence="2 3">
    <name type="scientific">Actinopolymorpha pittospori</name>
    <dbReference type="NCBI Taxonomy" id="648752"/>
    <lineage>
        <taxon>Bacteria</taxon>
        <taxon>Bacillati</taxon>
        <taxon>Actinomycetota</taxon>
        <taxon>Actinomycetes</taxon>
        <taxon>Propionibacteriales</taxon>
        <taxon>Actinopolymorphaceae</taxon>
        <taxon>Actinopolymorpha</taxon>
    </lineage>
</organism>
<dbReference type="Proteomes" id="UP000638648">
    <property type="component" value="Unassembled WGS sequence"/>
</dbReference>